<name>A0A917B5V6_HALAA</name>
<reference evidence="2" key="1">
    <citation type="journal article" date="2014" name="Int. J. Syst. Evol. Microbiol.">
        <title>Complete genome sequence of Corynebacterium casei LMG S-19264T (=DSM 44701T), isolated from a smear-ripened cheese.</title>
        <authorList>
            <consortium name="US DOE Joint Genome Institute (JGI-PGF)"/>
            <person name="Walter F."/>
            <person name="Albersmeier A."/>
            <person name="Kalinowski J."/>
            <person name="Ruckert C."/>
        </authorList>
    </citation>
    <scope>NUCLEOTIDE SEQUENCE</scope>
    <source>
        <strain evidence="2">CGMCC 1.12153</strain>
    </source>
</reference>
<evidence type="ECO:0000313" key="3">
    <source>
        <dbReference type="Proteomes" id="UP000660110"/>
    </source>
</evidence>
<dbReference type="Proteomes" id="UP000660110">
    <property type="component" value="Unassembled WGS sequence"/>
</dbReference>
<keyword evidence="1" id="KW-1133">Transmembrane helix</keyword>
<organism evidence="2 3">
    <name type="scientific">Halobacillus andaensis</name>
    <dbReference type="NCBI Taxonomy" id="1176239"/>
    <lineage>
        <taxon>Bacteria</taxon>
        <taxon>Bacillati</taxon>
        <taxon>Bacillota</taxon>
        <taxon>Bacilli</taxon>
        <taxon>Bacillales</taxon>
        <taxon>Bacillaceae</taxon>
        <taxon>Halobacillus</taxon>
    </lineage>
</organism>
<keyword evidence="3" id="KW-1185">Reference proteome</keyword>
<dbReference type="EMBL" id="BMEL01000003">
    <property type="protein sequence ID" value="GGF25757.1"/>
    <property type="molecule type" value="Genomic_DNA"/>
</dbReference>
<dbReference type="RefSeq" id="WP_188377922.1">
    <property type="nucleotide sequence ID" value="NZ_BMEL01000003.1"/>
</dbReference>
<feature type="transmembrane region" description="Helical" evidence="1">
    <location>
        <begin position="20"/>
        <end position="42"/>
    </location>
</feature>
<evidence type="ECO:0000256" key="1">
    <source>
        <dbReference type="SAM" id="Phobius"/>
    </source>
</evidence>
<sequence length="97" mass="10643">MANSFYLTSDEINKKKKFNIASLVLLGIFIALFVLLVSGFSFWGLGRVTVILMLLFPLGGVFVGLKGSGWTKWLLVLLHAGAFLMMTYIMLIALGIA</sequence>
<protein>
    <submittedName>
        <fullName evidence="2">Uncharacterized protein</fullName>
    </submittedName>
</protein>
<reference evidence="2" key="2">
    <citation type="submission" date="2020-09" db="EMBL/GenBank/DDBJ databases">
        <authorList>
            <person name="Sun Q."/>
            <person name="Zhou Y."/>
        </authorList>
    </citation>
    <scope>NUCLEOTIDE SEQUENCE</scope>
    <source>
        <strain evidence="2">CGMCC 1.12153</strain>
    </source>
</reference>
<dbReference type="AlphaFoldDB" id="A0A917B5V6"/>
<feature type="transmembrane region" description="Helical" evidence="1">
    <location>
        <begin position="48"/>
        <end position="66"/>
    </location>
</feature>
<gene>
    <name evidence="2" type="ORF">GCM10010954_25840</name>
</gene>
<keyword evidence="1" id="KW-0472">Membrane</keyword>
<comment type="caution">
    <text evidence="2">The sequence shown here is derived from an EMBL/GenBank/DDBJ whole genome shotgun (WGS) entry which is preliminary data.</text>
</comment>
<keyword evidence="1" id="KW-0812">Transmembrane</keyword>
<feature type="transmembrane region" description="Helical" evidence="1">
    <location>
        <begin position="73"/>
        <end position="96"/>
    </location>
</feature>
<evidence type="ECO:0000313" key="2">
    <source>
        <dbReference type="EMBL" id="GGF25757.1"/>
    </source>
</evidence>
<proteinExistence type="predicted"/>
<accession>A0A917B5V6</accession>